<keyword evidence="3" id="KW-0813">Transport</keyword>
<evidence type="ECO:0000256" key="7">
    <source>
        <dbReference type="ARBA" id="ARBA00022989"/>
    </source>
</evidence>
<dbReference type="PANTHER" id="PTHR43553:SF24">
    <property type="entry name" value="ENERGY-COUPLING FACTOR TRANSPORTER ATP-BINDING PROTEIN ECFA1"/>
    <property type="match status" value="1"/>
</dbReference>
<dbReference type="PANTHER" id="PTHR43553">
    <property type="entry name" value="HEAVY METAL TRANSPORTER"/>
    <property type="match status" value="1"/>
</dbReference>
<evidence type="ECO:0000256" key="1">
    <source>
        <dbReference type="ARBA" id="ARBA00004141"/>
    </source>
</evidence>
<evidence type="ECO:0000256" key="2">
    <source>
        <dbReference type="ARBA" id="ARBA00005417"/>
    </source>
</evidence>
<feature type="transmembrane region" description="Helical" evidence="9">
    <location>
        <begin position="731"/>
        <end position="752"/>
    </location>
</feature>
<dbReference type="GO" id="GO:0005524">
    <property type="term" value="F:ATP binding"/>
    <property type="evidence" value="ECO:0007669"/>
    <property type="project" value="UniProtKB-KW"/>
</dbReference>
<evidence type="ECO:0000256" key="3">
    <source>
        <dbReference type="ARBA" id="ARBA00022448"/>
    </source>
</evidence>
<dbReference type="InterPro" id="IPR017871">
    <property type="entry name" value="ABC_transporter-like_CS"/>
</dbReference>
<feature type="transmembrane region" description="Helical" evidence="9">
    <location>
        <begin position="606"/>
        <end position="623"/>
    </location>
</feature>
<evidence type="ECO:0000256" key="4">
    <source>
        <dbReference type="ARBA" id="ARBA00022692"/>
    </source>
</evidence>
<feature type="domain" description="ABC transporter" evidence="10">
    <location>
        <begin position="12"/>
        <end position="246"/>
    </location>
</feature>
<reference evidence="12" key="1">
    <citation type="submission" date="2016-10" db="EMBL/GenBank/DDBJ databases">
        <authorList>
            <person name="Varghese N."/>
            <person name="Submissions S."/>
        </authorList>
    </citation>
    <scope>NUCLEOTIDE SEQUENCE [LARGE SCALE GENOMIC DNA]</scope>
    <source>
        <strain evidence="12">DSM 21743</strain>
    </source>
</reference>
<keyword evidence="12" id="KW-1185">Reference proteome</keyword>
<dbReference type="EMBL" id="LT629799">
    <property type="protein sequence ID" value="SDU92451.1"/>
    <property type="molecule type" value="Genomic_DNA"/>
</dbReference>
<dbReference type="SMART" id="SM00382">
    <property type="entry name" value="AAA"/>
    <property type="match status" value="2"/>
</dbReference>
<accession>A0A1H2MHR0</accession>
<name>A0A1H2MHR0_9ACTN</name>
<dbReference type="InterPro" id="IPR027417">
    <property type="entry name" value="P-loop_NTPase"/>
</dbReference>
<proteinExistence type="inferred from homology"/>
<dbReference type="PROSITE" id="PS50893">
    <property type="entry name" value="ABC_TRANSPORTER_2"/>
    <property type="match status" value="2"/>
</dbReference>
<evidence type="ECO:0000256" key="9">
    <source>
        <dbReference type="SAM" id="Phobius"/>
    </source>
</evidence>
<dbReference type="Pfam" id="PF00005">
    <property type="entry name" value="ABC_tran"/>
    <property type="match status" value="2"/>
</dbReference>
<dbReference type="InterPro" id="IPR015856">
    <property type="entry name" value="ABC_transpr_CbiO/EcfA_su"/>
</dbReference>
<feature type="domain" description="ABC transporter" evidence="10">
    <location>
        <begin position="271"/>
        <end position="519"/>
    </location>
</feature>
<keyword evidence="4 9" id="KW-0812">Transmembrane</keyword>
<dbReference type="InterPro" id="IPR003593">
    <property type="entry name" value="AAA+_ATPase"/>
</dbReference>
<dbReference type="InterPro" id="IPR003339">
    <property type="entry name" value="ABC/ECF_trnsptr_transmembrane"/>
</dbReference>
<gene>
    <name evidence="11" type="ORF">SAMN04488544_2051</name>
</gene>
<dbReference type="InterPro" id="IPR003439">
    <property type="entry name" value="ABC_transporter-like_ATP-bd"/>
</dbReference>
<dbReference type="GO" id="GO:0043190">
    <property type="term" value="C:ATP-binding cassette (ABC) transporter complex"/>
    <property type="evidence" value="ECO:0007669"/>
    <property type="project" value="TreeGrafter"/>
</dbReference>
<sequence>MPAGTDATDSVLTAAGLTWQPVGRSAPTLDRVDLRLAPGERVLLAGASGSGKSTLLRALAGLLDETEGDLGGQVLLGDDDPQARPGAVGLLLQDPRSSVVAEHAGRDVAFGPENRAETPATVRARVPSALGAVGFPYGADRPTVALSGGEGARLALAGALALDPAVLLLDEPTAMLDPAAAARVVEAVLDAAATTGATLVVAEHQLGAWLDVCDRLVVLDRGRVLADGPVDVVLREQSEALLAAGVWVPGAPDPAPLLVDLPARARAAAGLRWSALSVAAPDGRVLLGDAQGGLAAGDGLAVVGPSGAGKSTLLRVLAGLDRPVAGEVDVRDAAGWTPLTDVARGSTALARRVGWAPQDSEAAFTARTVLEEVRATGAALRADDPHADDLHARAADEARADLLLDALGLAALRDESPYALSGGEQRRLVLAAALAHDPGLLLLDEPTVGQDRHTWAAVSGVVDAVRRSGAAVVATTHDPRLAARLGASLVLAGPATPAGSAAPDQQVRPVVEPGLPPAGRCNPLTLLGTALLAAVGSFGVDTFLVGVLTLAVTLLLAPLAVRRVRPALLRLLPVGLAALSVGWSTLLLNAGGAFSPGSGAVAGREVVRVLCLVVPGALLVGLLRPSSLVDALGQRLRLPARPVVAAGAGLLRIEDFGRSWRRMGETRHVRGLAPGRSPAARVRHGASLTLGLLVHALRSAQQLSVAMDARGFAAVRRRTYALPSTFGHRDLVCLASGVLLLVLPYALTPLLAP</sequence>
<dbReference type="STRING" id="546874.SAMN04488544_2051"/>
<evidence type="ECO:0000313" key="12">
    <source>
        <dbReference type="Proteomes" id="UP000198825"/>
    </source>
</evidence>
<dbReference type="Proteomes" id="UP000198825">
    <property type="component" value="Chromosome I"/>
</dbReference>
<evidence type="ECO:0000313" key="11">
    <source>
        <dbReference type="EMBL" id="SDU92451.1"/>
    </source>
</evidence>
<dbReference type="SUPFAM" id="SSF52540">
    <property type="entry name" value="P-loop containing nucleoside triphosphate hydrolases"/>
    <property type="match status" value="2"/>
</dbReference>
<keyword evidence="6 11" id="KW-0067">ATP-binding</keyword>
<keyword evidence="5" id="KW-0547">Nucleotide-binding</keyword>
<feature type="transmembrane region" description="Helical" evidence="9">
    <location>
        <begin position="530"/>
        <end position="556"/>
    </location>
</feature>
<dbReference type="Pfam" id="PF02361">
    <property type="entry name" value="CbiQ"/>
    <property type="match status" value="1"/>
</dbReference>
<keyword evidence="7 9" id="KW-1133">Transmembrane helix</keyword>
<protein>
    <submittedName>
        <fullName evidence="11">Energy-coupling factor transport system ATP-binding protein</fullName>
    </submittedName>
</protein>
<keyword evidence="8 9" id="KW-0472">Membrane</keyword>
<evidence type="ECO:0000256" key="6">
    <source>
        <dbReference type="ARBA" id="ARBA00022840"/>
    </source>
</evidence>
<organism evidence="11 12">
    <name type="scientific">Microlunatus sagamiharensis</name>
    <dbReference type="NCBI Taxonomy" id="546874"/>
    <lineage>
        <taxon>Bacteria</taxon>
        <taxon>Bacillati</taxon>
        <taxon>Actinomycetota</taxon>
        <taxon>Actinomycetes</taxon>
        <taxon>Propionibacteriales</taxon>
        <taxon>Propionibacteriaceae</taxon>
        <taxon>Microlunatus</taxon>
    </lineage>
</organism>
<dbReference type="GO" id="GO:0016887">
    <property type="term" value="F:ATP hydrolysis activity"/>
    <property type="evidence" value="ECO:0007669"/>
    <property type="project" value="InterPro"/>
</dbReference>
<feature type="transmembrane region" description="Helical" evidence="9">
    <location>
        <begin position="568"/>
        <end position="586"/>
    </location>
</feature>
<dbReference type="PROSITE" id="PS00211">
    <property type="entry name" value="ABC_TRANSPORTER_1"/>
    <property type="match status" value="1"/>
</dbReference>
<evidence type="ECO:0000256" key="5">
    <source>
        <dbReference type="ARBA" id="ARBA00022741"/>
    </source>
</evidence>
<dbReference type="RefSeq" id="WP_172825781.1">
    <property type="nucleotide sequence ID" value="NZ_LT629799.1"/>
</dbReference>
<evidence type="ECO:0000259" key="10">
    <source>
        <dbReference type="PROSITE" id="PS50893"/>
    </source>
</evidence>
<comment type="subcellular location">
    <subcellularLocation>
        <location evidence="1">Membrane</location>
        <topology evidence="1">Multi-pass membrane protein</topology>
    </subcellularLocation>
</comment>
<dbReference type="Gene3D" id="3.40.50.300">
    <property type="entry name" value="P-loop containing nucleotide triphosphate hydrolases"/>
    <property type="match status" value="2"/>
</dbReference>
<dbReference type="CDD" id="cd03225">
    <property type="entry name" value="ABC_cobalt_CbiO_domain1"/>
    <property type="match status" value="2"/>
</dbReference>
<dbReference type="InterPro" id="IPR050095">
    <property type="entry name" value="ECF_ABC_transporter_ATP-bd"/>
</dbReference>
<evidence type="ECO:0000256" key="8">
    <source>
        <dbReference type="ARBA" id="ARBA00023136"/>
    </source>
</evidence>
<comment type="similarity">
    <text evidence="2">Belongs to the ABC transporter superfamily.</text>
</comment>
<dbReference type="AlphaFoldDB" id="A0A1H2MHR0"/>
<dbReference type="GO" id="GO:0042626">
    <property type="term" value="F:ATPase-coupled transmembrane transporter activity"/>
    <property type="evidence" value="ECO:0007669"/>
    <property type="project" value="TreeGrafter"/>
</dbReference>
<dbReference type="CDD" id="cd16914">
    <property type="entry name" value="EcfT"/>
    <property type="match status" value="1"/>
</dbReference>